<keyword evidence="3" id="KW-0378">Hydrolase</keyword>
<dbReference type="InterPro" id="IPR001000">
    <property type="entry name" value="GH10_dom"/>
</dbReference>
<dbReference type="Gene3D" id="3.20.20.80">
    <property type="entry name" value="Glycosidases"/>
    <property type="match status" value="1"/>
</dbReference>
<evidence type="ECO:0000256" key="5">
    <source>
        <dbReference type="ARBA" id="ARBA00023326"/>
    </source>
</evidence>
<keyword evidence="4" id="KW-0119">Carbohydrate metabolism</keyword>
<dbReference type="Gene3D" id="2.60.120.260">
    <property type="entry name" value="Galactose-binding domain-like"/>
    <property type="match status" value="1"/>
</dbReference>
<evidence type="ECO:0000256" key="3">
    <source>
        <dbReference type="ARBA" id="ARBA00022801"/>
    </source>
</evidence>
<evidence type="ECO:0000313" key="8">
    <source>
        <dbReference type="Proteomes" id="UP000006882"/>
    </source>
</evidence>
<evidence type="ECO:0000259" key="6">
    <source>
        <dbReference type="PROSITE" id="PS51760"/>
    </source>
</evidence>
<dbReference type="STRING" id="3760.A0A251MXW5"/>
<dbReference type="InterPro" id="IPR008979">
    <property type="entry name" value="Galactose-bd-like_sf"/>
</dbReference>
<name>A0A251MXW5_PRUPE</name>
<keyword evidence="8" id="KW-1185">Reference proteome</keyword>
<dbReference type="EMBL" id="CM007658">
    <property type="protein sequence ID" value="ONH91941.1"/>
    <property type="molecule type" value="Genomic_DNA"/>
</dbReference>
<accession>A0A251MXW5</accession>
<feature type="domain" description="GH10" evidence="6">
    <location>
        <begin position="230"/>
        <end position="528"/>
    </location>
</feature>
<evidence type="ECO:0000256" key="4">
    <source>
        <dbReference type="ARBA" id="ARBA00023277"/>
    </source>
</evidence>
<comment type="similarity">
    <text evidence="1">Belongs to the glycosyl hydrolase 10 (cellulase F) family.</text>
</comment>
<reference evidence="7 8" key="1">
    <citation type="journal article" date="2013" name="Nat. Genet.">
        <title>The high-quality draft genome of peach (Prunus persica) identifies unique patterns of genetic diversity, domestication and genome evolution.</title>
        <authorList>
            <consortium name="International Peach Genome Initiative"/>
            <person name="Verde I."/>
            <person name="Abbott A.G."/>
            <person name="Scalabrin S."/>
            <person name="Jung S."/>
            <person name="Shu S."/>
            <person name="Marroni F."/>
            <person name="Zhebentyayeva T."/>
            <person name="Dettori M.T."/>
            <person name="Grimwood J."/>
            <person name="Cattonaro F."/>
            <person name="Zuccolo A."/>
            <person name="Rossini L."/>
            <person name="Jenkins J."/>
            <person name="Vendramin E."/>
            <person name="Meisel L.A."/>
            <person name="Decroocq V."/>
            <person name="Sosinski B."/>
            <person name="Prochnik S."/>
            <person name="Mitros T."/>
            <person name="Policriti A."/>
            <person name="Cipriani G."/>
            <person name="Dondini L."/>
            <person name="Ficklin S."/>
            <person name="Goodstein D.M."/>
            <person name="Xuan P."/>
            <person name="Del Fabbro C."/>
            <person name="Aramini V."/>
            <person name="Copetti D."/>
            <person name="Gonzalez S."/>
            <person name="Horner D.S."/>
            <person name="Falchi R."/>
            <person name="Lucas S."/>
            <person name="Mica E."/>
            <person name="Maldonado J."/>
            <person name="Lazzari B."/>
            <person name="Bielenberg D."/>
            <person name="Pirona R."/>
            <person name="Miculan M."/>
            <person name="Barakat A."/>
            <person name="Testolin R."/>
            <person name="Stella A."/>
            <person name="Tartarini S."/>
            <person name="Tonutti P."/>
            <person name="Arus P."/>
            <person name="Orellana A."/>
            <person name="Wells C."/>
            <person name="Main D."/>
            <person name="Vizzotto G."/>
            <person name="Silva H."/>
            <person name="Salamini F."/>
            <person name="Schmutz J."/>
            <person name="Morgante M."/>
            <person name="Rokhsar D.S."/>
        </authorList>
    </citation>
    <scope>NUCLEOTIDE SEQUENCE [LARGE SCALE GENOMIC DNA]</scope>
    <source>
        <strain evidence="8">cv. Nemared</strain>
    </source>
</reference>
<evidence type="ECO:0000313" key="7">
    <source>
        <dbReference type="EMBL" id="ONH91941.1"/>
    </source>
</evidence>
<keyword evidence="2" id="KW-0677">Repeat</keyword>
<dbReference type="InterPro" id="IPR003305">
    <property type="entry name" value="CenC_carb-bd"/>
</dbReference>
<dbReference type="Pfam" id="PF02018">
    <property type="entry name" value="CBM_4_9"/>
    <property type="match status" value="1"/>
</dbReference>
<protein>
    <recommendedName>
        <fullName evidence="6">GH10 domain-containing protein</fullName>
    </recommendedName>
</protein>
<sequence length="594" mass="66206">MITIHIQYDKKEKTCYDLASYVMPHQGTHTNRVALRFQVNALSYDYTASIECLAKPHKPQYNGGIIVNPELNHGLNGWSSFGNAKIQHRESEGNRFIVAHGRQQSYDSISQKTYLQSNKFYTFSAWIQVSSGSVPVTAIFKTSSGFIHAGAIVAESNCWSMLKGGLTVDASGPAELYFESKNTSVEIWVDSISLQPFTEKQWKSHQHQSITKTRKSNVKIQAVDEQGKPLANATIIIQQKAPGFPFGVAINKNILTNTAYQHWFTSRPFTVTTFEDEMKWYSTESSQGHEDYSAADALLQFAKQHNIGVRGHNVFWDDPRYQPGWLKSLSGQQLSDAASKRLNSVMGRYKGQVIAWDVCNENLHFNFFESKIGASASAMFYNWALKADGATTLFMNEYNTIEESGDRDSIPAKYLQKLRDIQAFPGNNNAKMAIGLESHFTTPNIPYIRSSIDTLAAAKVPIWITELDVTSGPNQASYLEQILREVHAHPQIQGIVIWSAWNPQGCYRMCLTDNNFKNLPTGDVVDKLIHEFGLTSGLASGMTDPNGFFEASLFQGDYEVKITNPSVANSSSVQGLNVGPTTESQQQLLLQVSA</sequence>
<dbReference type="GO" id="GO:0031176">
    <property type="term" value="F:endo-1,4-beta-xylanase activity"/>
    <property type="evidence" value="ECO:0000318"/>
    <property type="project" value="GO_Central"/>
</dbReference>
<dbReference type="GO" id="GO:0045493">
    <property type="term" value="P:xylan catabolic process"/>
    <property type="evidence" value="ECO:0000318"/>
    <property type="project" value="GO_Central"/>
</dbReference>
<organism evidence="7 8">
    <name type="scientific">Prunus persica</name>
    <name type="common">Peach</name>
    <name type="synonym">Amygdalus persica</name>
    <dbReference type="NCBI Taxonomy" id="3760"/>
    <lineage>
        <taxon>Eukaryota</taxon>
        <taxon>Viridiplantae</taxon>
        <taxon>Streptophyta</taxon>
        <taxon>Embryophyta</taxon>
        <taxon>Tracheophyta</taxon>
        <taxon>Spermatophyta</taxon>
        <taxon>Magnoliopsida</taxon>
        <taxon>eudicotyledons</taxon>
        <taxon>Gunneridae</taxon>
        <taxon>Pentapetalae</taxon>
        <taxon>rosids</taxon>
        <taxon>fabids</taxon>
        <taxon>Rosales</taxon>
        <taxon>Rosaceae</taxon>
        <taxon>Amygdaloideae</taxon>
        <taxon>Amygdaleae</taxon>
        <taxon>Prunus</taxon>
    </lineage>
</organism>
<dbReference type="InterPro" id="IPR017853">
    <property type="entry name" value="GH"/>
</dbReference>
<dbReference type="Proteomes" id="UP000006882">
    <property type="component" value="Chromosome G8"/>
</dbReference>
<dbReference type="eggNOG" id="ENOG502QSCW">
    <property type="taxonomic scope" value="Eukaryota"/>
</dbReference>
<dbReference type="Gramene" id="ONH91941">
    <property type="protein sequence ID" value="ONH91941"/>
    <property type="gene ID" value="PRUPE_8G145100"/>
</dbReference>
<evidence type="ECO:0000256" key="2">
    <source>
        <dbReference type="ARBA" id="ARBA00022737"/>
    </source>
</evidence>
<proteinExistence type="inferred from homology"/>
<keyword evidence="5" id="KW-0624">Polysaccharide degradation</keyword>
<gene>
    <name evidence="7" type="ORF">PRUPE_8G145100</name>
</gene>
<dbReference type="InterPro" id="IPR044846">
    <property type="entry name" value="GH10"/>
</dbReference>
<dbReference type="PROSITE" id="PS51760">
    <property type="entry name" value="GH10_2"/>
    <property type="match status" value="1"/>
</dbReference>
<dbReference type="SUPFAM" id="SSF49785">
    <property type="entry name" value="Galactose-binding domain-like"/>
    <property type="match status" value="1"/>
</dbReference>
<dbReference type="PANTHER" id="PTHR31490:SF2">
    <property type="entry name" value="GLYCOSYL HYDROLASE FAMILY 10 PROTEIN"/>
    <property type="match status" value="1"/>
</dbReference>
<dbReference type="AlphaFoldDB" id="A0A251MXW5"/>
<evidence type="ECO:0000256" key="1">
    <source>
        <dbReference type="ARBA" id="ARBA00007495"/>
    </source>
</evidence>
<dbReference type="Pfam" id="PF00331">
    <property type="entry name" value="Glyco_hydro_10"/>
    <property type="match status" value="1"/>
</dbReference>
<dbReference type="PANTHER" id="PTHR31490">
    <property type="entry name" value="GLYCOSYL HYDROLASE"/>
    <property type="match status" value="1"/>
</dbReference>
<dbReference type="SMART" id="SM00633">
    <property type="entry name" value="Glyco_10"/>
    <property type="match status" value="1"/>
</dbReference>
<dbReference type="SUPFAM" id="SSF51445">
    <property type="entry name" value="(Trans)glycosidases"/>
    <property type="match status" value="1"/>
</dbReference>